<comment type="caution">
    <text evidence="10">Lacks conserved residue(s) required for the propagation of feature annotation.</text>
</comment>
<keyword evidence="12" id="KW-1185">Reference proteome</keyword>
<name>A0ABV0PQQ3_9TELE</name>
<feature type="transmembrane region" description="Helical" evidence="10">
    <location>
        <begin position="96"/>
        <end position="115"/>
    </location>
</feature>
<evidence type="ECO:0000256" key="6">
    <source>
        <dbReference type="ARBA" id="ARBA00022692"/>
    </source>
</evidence>
<evidence type="ECO:0000256" key="2">
    <source>
        <dbReference type="ARBA" id="ARBA00004922"/>
    </source>
</evidence>
<evidence type="ECO:0000256" key="3">
    <source>
        <dbReference type="ARBA" id="ARBA00007063"/>
    </source>
</evidence>
<sequence length="326" mass="37125">YGLQKGQRHLNVFSLHAFVPLCSATSQTVTRRLTTGSLCTSSCMGQECKHGNIPHCTPSGPTLTYGCMRSLLVCTPMFYRLTRAVCKKFGLHVGRLMLAFLVLSTGMFCSSAAFLPSSFCMYTTLIAMTGWFQDSIPFPVAFDLLVIKREWKSFLIWFALALLLLLVPLVAVDSFFYGKLVIAPLNILLYNVFTEHGPDLYGTEPWHFYFVNGVLNFNLVFVLALFSLPLTALMETLLHRFNGYHAPLDLYPEFHRIAKDPTLHPVPDGRPVSVCVGKEWYRFPSSFLLPHKAFYIPFISDHHTTYRRYVILKARRQKQPRKRAHG</sequence>
<evidence type="ECO:0000313" key="12">
    <source>
        <dbReference type="Proteomes" id="UP001476798"/>
    </source>
</evidence>
<feature type="transmembrane region" description="Helical" evidence="10">
    <location>
        <begin position="154"/>
        <end position="177"/>
    </location>
</feature>
<keyword evidence="7 10" id="KW-0256">Endoplasmic reticulum</keyword>
<feature type="transmembrane region" description="Helical" evidence="10">
    <location>
        <begin position="121"/>
        <end position="142"/>
    </location>
</feature>
<comment type="similarity">
    <text evidence="3 10">Belongs to the glycosyltransferase 22 family.</text>
</comment>
<comment type="pathway">
    <text evidence="2">Protein modification; protein glycosylation.</text>
</comment>
<keyword evidence="8 10" id="KW-1133">Transmembrane helix</keyword>
<keyword evidence="9 10" id="KW-0472">Membrane</keyword>
<keyword evidence="4 10" id="KW-0328">Glycosyltransferase</keyword>
<dbReference type="Proteomes" id="UP001476798">
    <property type="component" value="Unassembled WGS sequence"/>
</dbReference>
<evidence type="ECO:0000256" key="8">
    <source>
        <dbReference type="ARBA" id="ARBA00022989"/>
    </source>
</evidence>
<organism evidence="11 12">
    <name type="scientific">Goodea atripinnis</name>
    <dbReference type="NCBI Taxonomy" id="208336"/>
    <lineage>
        <taxon>Eukaryota</taxon>
        <taxon>Metazoa</taxon>
        <taxon>Chordata</taxon>
        <taxon>Craniata</taxon>
        <taxon>Vertebrata</taxon>
        <taxon>Euteleostomi</taxon>
        <taxon>Actinopterygii</taxon>
        <taxon>Neopterygii</taxon>
        <taxon>Teleostei</taxon>
        <taxon>Neoteleostei</taxon>
        <taxon>Acanthomorphata</taxon>
        <taxon>Ovalentaria</taxon>
        <taxon>Atherinomorphae</taxon>
        <taxon>Cyprinodontiformes</taxon>
        <taxon>Goodeidae</taxon>
        <taxon>Goodea</taxon>
    </lineage>
</organism>
<feature type="transmembrane region" description="Helical" evidence="10">
    <location>
        <begin position="206"/>
        <end position="230"/>
    </location>
</feature>
<evidence type="ECO:0000256" key="4">
    <source>
        <dbReference type="ARBA" id="ARBA00022676"/>
    </source>
</evidence>
<comment type="caution">
    <text evidence="11">The sequence shown here is derived from an EMBL/GenBank/DDBJ whole genome shotgun (WGS) entry which is preliminary data.</text>
</comment>
<dbReference type="PANTHER" id="PTHR22760">
    <property type="entry name" value="GLYCOSYLTRANSFERASE"/>
    <property type="match status" value="1"/>
</dbReference>
<keyword evidence="5" id="KW-0808">Transferase</keyword>
<dbReference type="Pfam" id="PF03901">
    <property type="entry name" value="Glyco_transf_22"/>
    <property type="match status" value="2"/>
</dbReference>
<evidence type="ECO:0000256" key="9">
    <source>
        <dbReference type="ARBA" id="ARBA00023136"/>
    </source>
</evidence>
<reference evidence="11 12" key="1">
    <citation type="submission" date="2021-06" db="EMBL/GenBank/DDBJ databases">
        <authorList>
            <person name="Palmer J.M."/>
        </authorList>
    </citation>
    <scope>NUCLEOTIDE SEQUENCE [LARGE SCALE GENOMIC DNA]</scope>
    <source>
        <strain evidence="11 12">GA_2019</strain>
        <tissue evidence="11">Muscle</tissue>
    </source>
</reference>
<evidence type="ECO:0000313" key="11">
    <source>
        <dbReference type="EMBL" id="MEQ2185804.1"/>
    </source>
</evidence>
<feature type="non-terminal residue" evidence="11">
    <location>
        <position position="1"/>
    </location>
</feature>
<evidence type="ECO:0000256" key="10">
    <source>
        <dbReference type="RuleBase" id="RU363075"/>
    </source>
</evidence>
<dbReference type="PANTHER" id="PTHR22760:SF2">
    <property type="entry name" value="ALPHA-1,2-MANNOSYLTRANSFERASE ALG9"/>
    <property type="match status" value="1"/>
</dbReference>
<evidence type="ECO:0000256" key="7">
    <source>
        <dbReference type="ARBA" id="ARBA00022824"/>
    </source>
</evidence>
<evidence type="ECO:0000256" key="1">
    <source>
        <dbReference type="ARBA" id="ARBA00004477"/>
    </source>
</evidence>
<dbReference type="EMBL" id="JAHRIO010082154">
    <property type="protein sequence ID" value="MEQ2185804.1"/>
    <property type="molecule type" value="Genomic_DNA"/>
</dbReference>
<proteinExistence type="inferred from homology"/>
<evidence type="ECO:0000256" key="5">
    <source>
        <dbReference type="ARBA" id="ARBA00022679"/>
    </source>
</evidence>
<comment type="subcellular location">
    <subcellularLocation>
        <location evidence="1 10">Endoplasmic reticulum membrane</location>
        <topology evidence="1 10">Multi-pass membrane protein</topology>
    </subcellularLocation>
</comment>
<dbReference type="EC" id="2.4.1.-" evidence="10"/>
<protein>
    <recommendedName>
        <fullName evidence="10">Mannosyltransferase</fullName>
        <ecNumber evidence="10">2.4.1.-</ecNumber>
    </recommendedName>
</protein>
<dbReference type="InterPro" id="IPR005599">
    <property type="entry name" value="GPI_mannosylTrfase"/>
</dbReference>
<gene>
    <name evidence="11" type="ORF">GOODEAATRI_021942</name>
</gene>
<accession>A0ABV0PQQ3</accession>
<keyword evidence="6 10" id="KW-0812">Transmembrane</keyword>